<name>A0A915D459_9BILA</name>
<keyword evidence="2" id="KW-1185">Reference proteome</keyword>
<organism evidence="2 3">
    <name type="scientific">Ditylenchus dipsaci</name>
    <dbReference type="NCBI Taxonomy" id="166011"/>
    <lineage>
        <taxon>Eukaryota</taxon>
        <taxon>Metazoa</taxon>
        <taxon>Ecdysozoa</taxon>
        <taxon>Nematoda</taxon>
        <taxon>Chromadorea</taxon>
        <taxon>Rhabditida</taxon>
        <taxon>Tylenchina</taxon>
        <taxon>Tylenchomorpha</taxon>
        <taxon>Sphaerularioidea</taxon>
        <taxon>Anguinidae</taxon>
        <taxon>Anguininae</taxon>
        <taxon>Ditylenchus</taxon>
    </lineage>
</organism>
<feature type="transmembrane region" description="Helical" evidence="1">
    <location>
        <begin position="27"/>
        <end position="48"/>
    </location>
</feature>
<dbReference type="AlphaFoldDB" id="A0A915D459"/>
<feature type="transmembrane region" description="Helical" evidence="1">
    <location>
        <begin position="85"/>
        <end position="110"/>
    </location>
</feature>
<proteinExistence type="predicted"/>
<keyword evidence="1" id="KW-1133">Transmembrane helix</keyword>
<evidence type="ECO:0000313" key="2">
    <source>
        <dbReference type="Proteomes" id="UP000887574"/>
    </source>
</evidence>
<sequence>MASATVIRREYGDESKSRICGQDAERCAMIVGIIGALLSAGTAAVYFIMGGFQFWLGIMDVIAVIMFITLIIAASTHNSFWYLPFLIFMVFKLAMMFGYAVYLIVMLILMPNYFLNDMRPYIMERSHRRLSEDDFRSDLRTWLAVFALPLLILALLMTWFTVIAQRAYENSKHRPARTTGYTASHA</sequence>
<dbReference type="WBParaSite" id="jg15723">
    <property type="protein sequence ID" value="jg15723"/>
    <property type="gene ID" value="jg15723"/>
</dbReference>
<dbReference type="Proteomes" id="UP000887574">
    <property type="component" value="Unplaced"/>
</dbReference>
<evidence type="ECO:0000313" key="3">
    <source>
        <dbReference type="WBParaSite" id="jg15723"/>
    </source>
</evidence>
<feature type="transmembrane region" description="Helical" evidence="1">
    <location>
        <begin position="142"/>
        <end position="164"/>
    </location>
</feature>
<accession>A0A915D459</accession>
<keyword evidence="1" id="KW-0812">Transmembrane</keyword>
<protein>
    <submittedName>
        <fullName evidence="3">Uncharacterized protein</fullName>
    </submittedName>
</protein>
<feature type="transmembrane region" description="Helical" evidence="1">
    <location>
        <begin position="54"/>
        <end position="73"/>
    </location>
</feature>
<evidence type="ECO:0000256" key="1">
    <source>
        <dbReference type="SAM" id="Phobius"/>
    </source>
</evidence>
<reference evidence="3" key="1">
    <citation type="submission" date="2022-11" db="UniProtKB">
        <authorList>
            <consortium name="WormBaseParasite"/>
        </authorList>
    </citation>
    <scope>IDENTIFICATION</scope>
</reference>
<keyword evidence="1" id="KW-0472">Membrane</keyword>